<dbReference type="EMBL" id="FNIA01000018">
    <property type="protein sequence ID" value="SDN16484.1"/>
    <property type="molecule type" value="Genomic_DNA"/>
</dbReference>
<reference evidence="2 3" key="1">
    <citation type="submission" date="2016-10" db="EMBL/GenBank/DDBJ databases">
        <authorList>
            <person name="de Groot N.N."/>
        </authorList>
    </citation>
    <scope>NUCLEOTIDE SEQUENCE [LARGE SCALE GENOMIC DNA]</scope>
    <source>
        <strain evidence="3">EB21,IBRC-M 10013,KCTC 4048</strain>
    </source>
</reference>
<proteinExistence type="predicted"/>
<protein>
    <submittedName>
        <fullName evidence="2">Uncharacterized protein</fullName>
    </submittedName>
</protein>
<keyword evidence="3" id="KW-1185">Reference proteome</keyword>
<feature type="region of interest" description="Disordered" evidence="1">
    <location>
        <begin position="29"/>
        <end position="59"/>
    </location>
</feature>
<organism evidence="2 3">
    <name type="scientific">Haloarchaeobius iranensis</name>
    <dbReference type="NCBI Taxonomy" id="996166"/>
    <lineage>
        <taxon>Archaea</taxon>
        <taxon>Methanobacteriati</taxon>
        <taxon>Methanobacteriota</taxon>
        <taxon>Stenosarchaea group</taxon>
        <taxon>Halobacteria</taxon>
        <taxon>Halobacteriales</taxon>
        <taxon>Halorubellaceae</taxon>
        <taxon>Haloarchaeobius</taxon>
    </lineage>
</organism>
<accession>A0A1G9Z5D9</accession>
<evidence type="ECO:0000256" key="1">
    <source>
        <dbReference type="SAM" id="MobiDB-lite"/>
    </source>
</evidence>
<evidence type="ECO:0000313" key="3">
    <source>
        <dbReference type="Proteomes" id="UP000199370"/>
    </source>
</evidence>
<sequence length="59" mass="6183">MPLVRSVHFARLVLPELLDAERVQPYAVDPSRFETATEASAETGTEDVPGGSPVGGSDG</sequence>
<evidence type="ECO:0000313" key="2">
    <source>
        <dbReference type="EMBL" id="SDN16484.1"/>
    </source>
</evidence>
<dbReference type="Proteomes" id="UP000199370">
    <property type="component" value="Unassembled WGS sequence"/>
</dbReference>
<dbReference type="OrthoDB" id="282734at2157"/>
<dbReference type="AlphaFoldDB" id="A0A1G9Z5D9"/>
<gene>
    <name evidence="2" type="ORF">SAMN05192554_11822</name>
</gene>
<name>A0A1G9Z5D9_9EURY</name>
<feature type="compositionally biased region" description="Low complexity" evidence="1">
    <location>
        <begin position="34"/>
        <end position="51"/>
    </location>
</feature>
<dbReference type="STRING" id="996166.SAMN05192554_11822"/>
<dbReference type="RefSeq" id="WP_089735044.1">
    <property type="nucleotide sequence ID" value="NZ_FNIA01000018.1"/>
</dbReference>